<accession>A0AAC9UMW7</accession>
<dbReference type="AlphaFoldDB" id="A0AAC9UMW7"/>
<keyword evidence="2" id="KW-1185">Reference proteome</keyword>
<organism evidence="1 2">
    <name type="scientific">Pseudoalteromonas nigrifaciens</name>
    <dbReference type="NCBI Taxonomy" id="28109"/>
    <lineage>
        <taxon>Bacteria</taxon>
        <taxon>Pseudomonadati</taxon>
        <taxon>Pseudomonadota</taxon>
        <taxon>Gammaproteobacteria</taxon>
        <taxon>Alteromonadales</taxon>
        <taxon>Pseudoalteromonadaceae</taxon>
        <taxon>Pseudoalteromonas</taxon>
    </lineage>
</organism>
<evidence type="ECO:0000313" key="2">
    <source>
        <dbReference type="Proteomes" id="UP000198329"/>
    </source>
</evidence>
<dbReference type="EMBL" id="CP011036">
    <property type="protein sequence ID" value="ASM55582.1"/>
    <property type="molecule type" value="Genomic_DNA"/>
</dbReference>
<reference evidence="1 2" key="1">
    <citation type="submission" date="2015-03" db="EMBL/GenBank/DDBJ databases">
        <authorList>
            <person name="Xie B.-B."/>
            <person name="Rong J.-C."/>
            <person name="Qin Q.-L."/>
            <person name="Zhang Y.-Z."/>
        </authorList>
    </citation>
    <scope>NUCLEOTIDE SEQUENCE [LARGE SCALE GENOMIC DNA]</scope>
    <source>
        <strain evidence="1 2">KMM 661</strain>
    </source>
</reference>
<name>A0AAC9UMW7_9GAMM</name>
<gene>
    <name evidence="1" type="ORF">PNIG_a3727</name>
</gene>
<proteinExistence type="predicted"/>
<evidence type="ECO:0000313" key="1">
    <source>
        <dbReference type="EMBL" id="ASM55582.1"/>
    </source>
</evidence>
<dbReference type="Proteomes" id="UP000198329">
    <property type="component" value="Chromosome I"/>
</dbReference>
<protein>
    <submittedName>
        <fullName evidence="1">Uncharacterized protein</fullName>
    </submittedName>
</protein>
<sequence>MLGIYAPLLPSLKRKRNAVNLTSKDKHTLIYQFYYGQ</sequence>
<dbReference type="KEGG" id="png:PNIG_a3727"/>